<dbReference type="InterPro" id="IPR003593">
    <property type="entry name" value="AAA+_ATPase"/>
</dbReference>
<dbReference type="SMART" id="SM00382">
    <property type="entry name" value="AAA"/>
    <property type="match status" value="1"/>
</dbReference>
<dbReference type="InterPro" id="IPR003439">
    <property type="entry name" value="ABC_transporter-like_ATP-bd"/>
</dbReference>
<keyword evidence="10" id="KW-1185">Reference proteome</keyword>
<evidence type="ECO:0000313" key="9">
    <source>
        <dbReference type="EMBL" id="MDM5147994.1"/>
    </source>
</evidence>
<accession>A0ABT7QMR4</accession>
<reference evidence="9" key="1">
    <citation type="submission" date="2022-08" db="EMBL/GenBank/DDBJ databases">
        <authorList>
            <person name="Dzunkova M."/>
            <person name="La Clair J."/>
            <person name="Tyml T."/>
            <person name="Doud D."/>
            <person name="Schulz F."/>
            <person name="Piquer S."/>
            <person name="Porcel Sanchis D."/>
            <person name="Osborn A."/>
            <person name="Robinson D."/>
            <person name="Louie K.B."/>
            <person name="Bowen B.P."/>
            <person name="Bowers R."/>
            <person name="Lee J."/>
            <person name="Arnau Llombart V."/>
            <person name="Diaz Villanueva W."/>
            <person name="Gosliner T."/>
            <person name="Northen T."/>
            <person name="Cheng J.-F."/>
            <person name="Burkart M.D."/>
            <person name="Woyke T."/>
        </authorList>
    </citation>
    <scope>NUCLEOTIDE SEQUENCE</scope>
    <source>
        <strain evidence="9">Df01</strain>
    </source>
</reference>
<dbReference type="SUPFAM" id="SSF52540">
    <property type="entry name" value="P-loop containing nucleoside triphosphate hydrolases"/>
    <property type="match status" value="1"/>
</dbReference>
<evidence type="ECO:0000256" key="3">
    <source>
        <dbReference type="ARBA" id="ARBA00022448"/>
    </source>
</evidence>
<keyword evidence="7" id="KW-0472">Membrane</keyword>
<comment type="similarity">
    <text evidence="2">Belongs to the ABC transporter superfamily.</text>
</comment>
<dbReference type="PROSITE" id="PS50893">
    <property type="entry name" value="ABC_TRANSPORTER_2"/>
    <property type="match status" value="1"/>
</dbReference>
<evidence type="ECO:0000256" key="4">
    <source>
        <dbReference type="ARBA" id="ARBA00022475"/>
    </source>
</evidence>
<dbReference type="Pfam" id="PF00005">
    <property type="entry name" value="ABC_tran"/>
    <property type="match status" value="1"/>
</dbReference>
<dbReference type="InterPro" id="IPR027417">
    <property type="entry name" value="P-loop_NTPase"/>
</dbReference>
<dbReference type="InterPro" id="IPR030679">
    <property type="entry name" value="ABC_ATPase_HisP-typ"/>
</dbReference>
<dbReference type="PIRSF" id="PIRSF039085">
    <property type="entry name" value="ABC_ATPase_HisP"/>
    <property type="match status" value="1"/>
</dbReference>
<evidence type="ECO:0000313" key="10">
    <source>
        <dbReference type="Proteomes" id="UP001168167"/>
    </source>
</evidence>
<dbReference type="PANTHER" id="PTHR43166:SF35">
    <property type="entry name" value="L-CYSTINE IMPORT ATP-BINDING PROTEIN TCYN"/>
    <property type="match status" value="1"/>
</dbReference>
<keyword evidence="5" id="KW-0547">Nucleotide-binding</keyword>
<organism evidence="9 10">
    <name type="scientific">Candidatus Doriopsillibacter californiensis</name>
    <dbReference type="NCBI Taxonomy" id="2970740"/>
    <lineage>
        <taxon>Bacteria</taxon>
        <taxon>Pseudomonadati</taxon>
        <taxon>Pseudomonadota</taxon>
        <taxon>Gammaproteobacteria</taxon>
        <taxon>Candidatus Tethybacterales</taxon>
        <taxon>Candidatus Persebacteraceae</taxon>
        <taxon>Candidatus Doriopsillibacter</taxon>
    </lineage>
</organism>
<dbReference type="PANTHER" id="PTHR43166">
    <property type="entry name" value="AMINO ACID IMPORT ATP-BINDING PROTEIN"/>
    <property type="match status" value="1"/>
</dbReference>
<comment type="subcellular location">
    <subcellularLocation>
        <location evidence="1">Cell inner membrane</location>
        <topology evidence="1">Peripheral membrane protein</topology>
    </subcellularLocation>
</comment>
<name>A0ABT7QMR4_9GAMM</name>
<keyword evidence="6 9" id="KW-0067">ATP-binding</keyword>
<sequence length="247" mass="26980">MTAAVDICGLVKRFGDTLVLNGVDFQANEGEVVSLLGSSGSGKSTLLRCINLLETPDAGTLQVCGENIIPATATSEQLRRLRTQVPMVFQHFNLWSHMTALANVAEAPQQMLGMTKRQARELALAMLDKVGLAARADYFPTHLSGGQQQRVGIARALAMSPRIILFDEPTSALDPELIGEVLTVMRKLAEEQVTMIVVTHEINFARELSNRVVFLDKGVVCAEGTPEILVTPDNPRLQLFLSHGRQY</sequence>
<evidence type="ECO:0000256" key="1">
    <source>
        <dbReference type="ARBA" id="ARBA00004417"/>
    </source>
</evidence>
<dbReference type="CDD" id="cd03262">
    <property type="entry name" value="ABC_HisP_GlnQ"/>
    <property type="match status" value="1"/>
</dbReference>
<dbReference type="InterPro" id="IPR050086">
    <property type="entry name" value="MetN_ABC_transporter-like"/>
</dbReference>
<evidence type="ECO:0000256" key="2">
    <source>
        <dbReference type="ARBA" id="ARBA00005417"/>
    </source>
</evidence>
<protein>
    <submittedName>
        <fullName evidence="9">Amino acid ABC transporter ATP-binding protein</fullName>
    </submittedName>
</protein>
<dbReference type="GO" id="GO:0005524">
    <property type="term" value="F:ATP binding"/>
    <property type="evidence" value="ECO:0007669"/>
    <property type="project" value="UniProtKB-KW"/>
</dbReference>
<keyword evidence="4" id="KW-1003">Cell membrane</keyword>
<feature type="domain" description="ABC transporter" evidence="8">
    <location>
        <begin position="5"/>
        <end position="242"/>
    </location>
</feature>
<keyword evidence="3" id="KW-0813">Transport</keyword>
<proteinExistence type="inferred from homology"/>
<dbReference type="PROSITE" id="PS00211">
    <property type="entry name" value="ABC_TRANSPORTER_1"/>
    <property type="match status" value="1"/>
</dbReference>
<comment type="caution">
    <text evidence="9">The sequence shown here is derived from an EMBL/GenBank/DDBJ whole genome shotgun (WGS) entry which is preliminary data.</text>
</comment>
<dbReference type="EMBL" id="JANQAO010000003">
    <property type="protein sequence ID" value="MDM5147994.1"/>
    <property type="molecule type" value="Genomic_DNA"/>
</dbReference>
<dbReference type="InterPro" id="IPR017871">
    <property type="entry name" value="ABC_transporter-like_CS"/>
</dbReference>
<dbReference type="Gene3D" id="3.40.50.300">
    <property type="entry name" value="P-loop containing nucleotide triphosphate hydrolases"/>
    <property type="match status" value="1"/>
</dbReference>
<gene>
    <name evidence="9" type="ORF">NQX30_06385</name>
</gene>
<evidence type="ECO:0000256" key="6">
    <source>
        <dbReference type="ARBA" id="ARBA00022840"/>
    </source>
</evidence>
<dbReference type="Proteomes" id="UP001168167">
    <property type="component" value="Unassembled WGS sequence"/>
</dbReference>
<reference evidence="9" key="2">
    <citation type="journal article" date="2023" name="Microbiome">
        <title>Synthase-selected sorting approach identifies a beta-lactone synthase in a nudibranch symbiotic bacterium.</title>
        <authorList>
            <person name="Dzunkova M."/>
            <person name="La Clair J.J."/>
            <person name="Tyml T."/>
            <person name="Doud D."/>
            <person name="Schulz F."/>
            <person name="Piquer-Esteban S."/>
            <person name="Porcel Sanchis D."/>
            <person name="Osborn A."/>
            <person name="Robinson D."/>
            <person name="Louie K.B."/>
            <person name="Bowen B.P."/>
            <person name="Bowers R.M."/>
            <person name="Lee J."/>
            <person name="Arnau V."/>
            <person name="Diaz-Villanueva W."/>
            <person name="Stepanauskas R."/>
            <person name="Gosliner T."/>
            <person name="Date S.V."/>
            <person name="Northen T.R."/>
            <person name="Cheng J.F."/>
            <person name="Burkart M.D."/>
            <person name="Woyke T."/>
        </authorList>
    </citation>
    <scope>NUCLEOTIDE SEQUENCE</scope>
    <source>
        <strain evidence="9">Df01</strain>
    </source>
</reference>
<evidence type="ECO:0000256" key="5">
    <source>
        <dbReference type="ARBA" id="ARBA00022741"/>
    </source>
</evidence>
<evidence type="ECO:0000259" key="8">
    <source>
        <dbReference type="PROSITE" id="PS50893"/>
    </source>
</evidence>
<evidence type="ECO:0000256" key="7">
    <source>
        <dbReference type="ARBA" id="ARBA00023136"/>
    </source>
</evidence>